<proteinExistence type="predicted"/>
<dbReference type="EMBL" id="CP014035">
    <property type="protein sequence ID" value="AMF94560.2"/>
    <property type="molecule type" value="Genomic_DNA"/>
</dbReference>
<dbReference type="InterPro" id="IPR000700">
    <property type="entry name" value="PAS-assoc_C"/>
</dbReference>
<dbReference type="Gene3D" id="3.30.70.270">
    <property type="match status" value="1"/>
</dbReference>
<evidence type="ECO:0000313" key="8">
    <source>
        <dbReference type="Proteomes" id="UP000254626"/>
    </source>
</evidence>
<dbReference type="InterPro" id="IPR052163">
    <property type="entry name" value="DGC-Regulatory_Protein"/>
</dbReference>
<dbReference type="InterPro" id="IPR035965">
    <property type="entry name" value="PAS-like_dom_sf"/>
</dbReference>
<evidence type="ECO:0000259" key="3">
    <source>
        <dbReference type="PROSITE" id="PS50113"/>
    </source>
</evidence>
<feature type="domain" description="PAC" evidence="3">
    <location>
        <begin position="303"/>
        <end position="355"/>
    </location>
</feature>
<dbReference type="SMART" id="SM00091">
    <property type="entry name" value="PAS"/>
    <property type="match status" value="3"/>
</dbReference>
<dbReference type="PROSITE" id="PS50113">
    <property type="entry name" value="PAC"/>
    <property type="match status" value="3"/>
</dbReference>
<dbReference type="InterPro" id="IPR001610">
    <property type="entry name" value="PAC"/>
</dbReference>
<name>A0AAX2LND1_VIBFL</name>
<sequence length="639" mass="73378">MLFASTGELLSHSAQTFQHVTHLNQLLLTSTDGEGELSFADIQHHFPSSDALHITTVVSGTLYSGQISSIQDKTGQLQYLVQIEDASHPSILHIQRMKQILDCAQIATWEWNVQTGETKFNERWAGIVGYNLQELAPTDINTWLNLAHPDDLALSEVALNAHFNGEKPYYECEARMRHKDGHWVWVRDYGRIVSWDQSGNPEWMLGTHIDISAYKHIQAQNELLSKDLNMIMDLCPTVIYKISTDKDQRVQFITRGVEALLMYKDGDVINQVNWWRRHIHPQDLSEYDERVAKWRAQGENAILDCEYRFRRADGQYIWLADRARTVTSEDGRSQYYVGSIIDISELVSLNNHLQSLAKVSPAVLYQFEYLDDGSCRFPYASQKLKDIFGVSPEDAARDAAPVFDAIYPEDVSKVRQSIEQAAQTLEEWKCEFRVKAGGKLRWLYGHSIPSLSNEGKMIWSGQLIDISEKKELELRLQKESTTDPLTGAYNRRYFLQELHEELLRSSRDKQELSILAIDFDFFKQINDRFGHDAGDYVLQQISQSLQSHLREYDTLARMGGEEFTVLLPHTDYQTAFAIADKLRRLVEVHKMHYQQQDIMLTVTIGVASTQKGRCNPFALLKQADRALYQGKENGRNCVC</sequence>
<comment type="cofactor">
    <cofactor evidence="1">
        <name>Mg(2+)</name>
        <dbReference type="ChEBI" id="CHEBI:18420"/>
    </cofactor>
</comment>
<dbReference type="InterPro" id="IPR043128">
    <property type="entry name" value="Rev_trsase/Diguanyl_cyclase"/>
</dbReference>
<reference evidence="6 8" key="3">
    <citation type="submission" date="2018-06" db="EMBL/GenBank/DDBJ databases">
        <authorList>
            <consortium name="Pathogen Informatics"/>
            <person name="Doyle S."/>
        </authorList>
    </citation>
    <scope>NUCLEOTIDE SEQUENCE [LARGE SCALE GENOMIC DNA]</scope>
    <source>
        <strain evidence="6 8">NCTC11327</strain>
    </source>
</reference>
<keyword evidence="7" id="KW-1185">Reference proteome</keyword>
<dbReference type="NCBIfam" id="TIGR00229">
    <property type="entry name" value="sensory_box"/>
    <property type="match status" value="3"/>
</dbReference>
<dbReference type="PROSITE" id="PS50887">
    <property type="entry name" value="GGDEF"/>
    <property type="match status" value="1"/>
</dbReference>
<gene>
    <name evidence="6" type="primary">pleD_1</name>
    <name evidence="5" type="ORF">AL536_13915</name>
    <name evidence="6" type="ORF">NCTC11327_01529</name>
</gene>
<dbReference type="SMART" id="SM00267">
    <property type="entry name" value="GGDEF"/>
    <property type="match status" value="1"/>
</dbReference>
<dbReference type="InterPro" id="IPR013655">
    <property type="entry name" value="PAS_fold_3"/>
</dbReference>
<evidence type="ECO:0000313" key="7">
    <source>
        <dbReference type="Proteomes" id="UP000057088"/>
    </source>
</evidence>
<keyword evidence="6" id="KW-0418">Kinase</keyword>
<dbReference type="SUPFAM" id="SSF55785">
    <property type="entry name" value="PYP-like sensor domain (PAS domain)"/>
    <property type="match status" value="3"/>
</dbReference>
<dbReference type="InterPro" id="IPR000160">
    <property type="entry name" value="GGDEF_dom"/>
</dbReference>
<protein>
    <submittedName>
        <fullName evidence="6">SENSORY TRANSDUCTION HISTIDINE KINASE</fullName>
    </submittedName>
</protein>
<keyword evidence="6" id="KW-0808">Transferase</keyword>
<dbReference type="NCBIfam" id="TIGR00254">
    <property type="entry name" value="GGDEF"/>
    <property type="match status" value="1"/>
</dbReference>
<feature type="domain" description="PAC" evidence="3">
    <location>
        <begin position="426"/>
        <end position="478"/>
    </location>
</feature>
<reference evidence="7" key="1">
    <citation type="submission" date="2015-12" db="EMBL/GenBank/DDBJ databases">
        <title>FDA dAtabase for Regulatory Grade micrObial Sequences (FDA-ARGOS): Supporting development and validation of Infectious Disease Dx tests.</title>
        <authorList>
            <person name="Hoffmann M."/>
            <person name="Allard M."/>
            <person name="Evans P."/>
            <person name="Brown E."/>
            <person name="Tallon L.J."/>
            <person name="Sadzewicz L."/>
            <person name="Sengamalay N."/>
            <person name="Ott S."/>
            <person name="Godinez A."/>
            <person name="Nagaraj S."/>
            <person name="Vyas G."/>
            <person name="Aluvathingal J."/>
            <person name="Nadendla S."/>
            <person name="Geyer C."/>
            <person name="Sichtig H."/>
        </authorList>
    </citation>
    <scope>NUCLEOTIDE SEQUENCE [LARGE SCALE GENOMIC DNA]</scope>
    <source>
        <strain evidence="7">ATCC 33809</strain>
    </source>
</reference>
<dbReference type="AlphaFoldDB" id="A0AAX2LND1"/>
<feature type="domain" description="GGDEF" evidence="4">
    <location>
        <begin position="510"/>
        <end position="639"/>
    </location>
</feature>
<dbReference type="Proteomes" id="UP000254626">
    <property type="component" value="Unassembled WGS sequence"/>
</dbReference>
<dbReference type="CDD" id="cd01949">
    <property type="entry name" value="GGDEF"/>
    <property type="match status" value="1"/>
</dbReference>
<evidence type="ECO:0000313" key="5">
    <source>
        <dbReference type="EMBL" id="AMF94560.2"/>
    </source>
</evidence>
<accession>A0AAX2LND1</accession>
<dbReference type="CDD" id="cd00130">
    <property type="entry name" value="PAS"/>
    <property type="match status" value="3"/>
</dbReference>
<evidence type="ECO:0000259" key="2">
    <source>
        <dbReference type="PROSITE" id="PS50112"/>
    </source>
</evidence>
<dbReference type="SUPFAM" id="SSF55073">
    <property type="entry name" value="Nucleotide cyclase"/>
    <property type="match status" value="1"/>
</dbReference>
<evidence type="ECO:0000313" key="6">
    <source>
        <dbReference type="EMBL" id="SUP24673.1"/>
    </source>
</evidence>
<dbReference type="FunFam" id="3.30.70.270:FF:000001">
    <property type="entry name" value="Diguanylate cyclase domain protein"/>
    <property type="match status" value="1"/>
</dbReference>
<feature type="domain" description="PAS" evidence="2">
    <location>
        <begin position="372"/>
        <end position="425"/>
    </location>
</feature>
<dbReference type="Proteomes" id="UP000057088">
    <property type="component" value="Chromosome 2"/>
</dbReference>
<dbReference type="PANTHER" id="PTHR46663:SF4">
    <property type="entry name" value="DIGUANYLATE CYCLASE DGCT-RELATED"/>
    <property type="match status" value="1"/>
</dbReference>
<dbReference type="Pfam" id="PF08447">
    <property type="entry name" value="PAS_3"/>
    <property type="match status" value="3"/>
</dbReference>
<dbReference type="InterPro" id="IPR000014">
    <property type="entry name" value="PAS"/>
</dbReference>
<dbReference type="PROSITE" id="PS50112">
    <property type="entry name" value="PAS"/>
    <property type="match status" value="1"/>
</dbReference>
<dbReference type="EMBL" id="UHIP01000001">
    <property type="protein sequence ID" value="SUP24673.1"/>
    <property type="molecule type" value="Genomic_DNA"/>
</dbReference>
<evidence type="ECO:0000256" key="1">
    <source>
        <dbReference type="ARBA" id="ARBA00001946"/>
    </source>
</evidence>
<organism evidence="6 8">
    <name type="scientific">Vibrio fluvialis</name>
    <dbReference type="NCBI Taxonomy" id="676"/>
    <lineage>
        <taxon>Bacteria</taxon>
        <taxon>Pseudomonadati</taxon>
        <taxon>Pseudomonadota</taxon>
        <taxon>Gammaproteobacteria</taxon>
        <taxon>Vibrionales</taxon>
        <taxon>Vibrionaceae</taxon>
        <taxon>Vibrio</taxon>
    </lineage>
</organism>
<dbReference type="GO" id="GO:0016301">
    <property type="term" value="F:kinase activity"/>
    <property type="evidence" value="ECO:0007669"/>
    <property type="project" value="UniProtKB-KW"/>
</dbReference>
<reference evidence="5" key="2">
    <citation type="submission" date="2018-01" db="EMBL/GenBank/DDBJ databases">
        <title>FDA dAtabase for Regulatory Grade micrObial Sequences (FDA-ARGOS): Supporting development and validation of Infectious Disease Dx tests.</title>
        <authorList>
            <person name="Hoffmann M."/>
            <person name="Allard M."/>
            <person name="Evans P."/>
            <person name="Brown E."/>
            <person name="Tallon L."/>
            <person name="Sadzewicz L."/>
            <person name="Sengamalay N."/>
            <person name="Ott S."/>
            <person name="Godinez A."/>
            <person name="Nagaraj S."/>
            <person name="Vyas G."/>
            <person name="Aluvathingal J."/>
            <person name="Nadendla S."/>
            <person name="Geyer C."/>
            <person name="Sichtig H."/>
        </authorList>
    </citation>
    <scope>NUCLEOTIDE SEQUENCE</scope>
    <source>
        <strain evidence="5">ATCC 33809</strain>
    </source>
</reference>
<evidence type="ECO:0000259" key="4">
    <source>
        <dbReference type="PROSITE" id="PS50887"/>
    </source>
</evidence>
<dbReference type="Pfam" id="PF00990">
    <property type="entry name" value="GGDEF"/>
    <property type="match status" value="1"/>
</dbReference>
<dbReference type="SMART" id="SM00086">
    <property type="entry name" value="PAC"/>
    <property type="match status" value="3"/>
</dbReference>
<dbReference type="PANTHER" id="PTHR46663">
    <property type="entry name" value="DIGUANYLATE CYCLASE DGCT-RELATED"/>
    <property type="match status" value="1"/>
</dbReference>
<dbReference type="InterPro" id="IPR029787">
    <property type="entry name" value="Nucleotide_cyclase"/>
</dbReference>
<dbReference type="Gene3D" id="3.30.450.20">
    <property type="entry name" value="PAS domain"/>
    <property type="match status" value="3"/>
</dbReference>
<feature type="domain" description="PAC" evidence="3">
    <location>
        <begin position="170"/>
        <end position="223"/>
    </location>
</feature>